<accession>A0ABD3I1D3</accession>
<evidence type="ECO:0000313" key="4">
    <source>
        <dbReference type="Proteomes" id="UP001633002"/>
    </source>
</evidence>
<evidence type="ECO:0000256" key="1">
    <source>
        <dbReference type="SAM" id="MobiDB-lite"/>
    </source>
</evidence>
<dbReference type="Proteomes" id="UP001633002">
    <property type="component" value="Unassembled WGS sequence"/>
</dbReference>
<sequence length="814" mass="92619">MSVQVLTAIDGAQQLPYHSMGADSLEEAVNAFVIWDIRMSQVIGRKPTSVHASRPISTMEQEQVQEQPLQLLLEAGPSTFQDEAAAGQGHRSRNVGVDQEMYFKLRQNWSNVEVVVLSKVGNIPLAEGVIFLPFANSCIDGAEVGEQNAGVLVTNVLDEVDVALLDRELPSFLADDPRTIKWPILNLRIVSNGAILGHLYKAYIDSGVSTDVQAGESSMKKKRPYNSVKRSKPDPAVQAQKKLSQRRSNRCSQVSVNEALKISCNCTNECMRKVNKKDVLAERTYFYNEPFTKRLEYILQKFDHPGFAEGKMLFTGAMTVCKPAFWTIYGFVRQTFYNYEVAFRMGQRVGFHGNNGTFKPKDTTIFAKACMKTFFQQTAEPLPHKESKKDGTYGIFYRLPKAYRRDDVYREICQKMLAVNMTPISKVAFENIWKKEFSNYGIHNTSAFAKCADCILYMNMLHRERRSAERANWEHRREMHLKHQMSGRTVYYSHRELSSINPSQYLSFIHDAMDLSKTIIPRLNDKVKTLMGQVKPLPLKLVGILNHGHEPSVVAHVAVGGLWKSYPNFTITSIAKQLRDYENYYYGDSTDDLSFGNPASHPLFEALLDKDVFDRTVLERHPSRDQFFKITEEDRGRFMERSQTTRMLPPHLFIQLDNSAKDNKNSLMMAFMSELVARGCCKSVTMSFLVVGHTHEDVDAFFSKVNAAQGGKNIETLPHFLAKVYHAQSSKTYPRLIQEIADYRSHVENYVVKIKVNPPPLRSVSICGIIYLCIKCKTHMETDGYHRMEEVCGGDVNRNQIQTSKLCCLPEKTQ</sequence>
<feature type="domain" description="DUF7869" evidence="2">
    <location>
        <begin position="641"/>
        <end position="755"/>
    </location>
</feature>
<organism evidence="3 4">
    <name type="scientific">Riccia sorocarpa</name>
    <dbReference type="NCBI Taxonomy" id="122646"/>
    <lineage>
        <taxon>Eukaryota</taxon>
        <taxon>Viridiplantae</taxon>
        <taxon>Streptophyta</taxon>
        <taxon>Embryophyta</taxon>
        <taxon>Marchantiophyta</taxon>
        <taxon>Marchantiopsida</taxon>
        <taxon>Marchantiidae</taxon>
        <taxon>Marchantiales</taxon>
        <taxon>Ricciaceae</taxon>
        <taxon>Riccia</taxon>
    </lineage>
</organism>
<feature type="region of interest" description="Disordered" evidence="1">
    <location>
        <begin position="215"/>
        <end position="248"/>
    </location>
</feature>
<dbReference type="Pfam" id="PF25273">
    <property type="entry name" value="DUF7869"/>
    <property type="match status" value="1"/>
</dbReference>
<dbReference type="PANTHER" id="PTHR33153:SF3">
    <property type="entry name" value="TRAFFICKING PROTEIN PARTICLE COMPLEX SUBUNIT 11 DOMAIN-CONTAINING PROTEIN"/>
    <property type="match status" value="1"/>
</dbReference>
<comment type="caution">
    <text evidence="3">The sequence shown here is derived from an EMBL/GenBank/DDBJ whole genome shotgun (WGS) entry which is preliminary data.</text>
</comment>
<dbReference type="AlphaFoldDB" id="A0ABD3I1D3"/>
<dbReference type="EMBL" id="JBJQOH010000002">
    <property type="protein sequence ID" value="KAL3697545.1"/>
    <property type="molecule type" value="Genomic_DNA"/>
</dbReference>
<dbReference type="PANTHER" id="PTHR33153">
    <property type="entry name" value="MYND-TYPE DOMAIN-CONTAINING PROTEIN"/>
    <property type="match status" value="1"/>
</dbReference>
<protein>
    <recommendedName>
        <fullName evidence="2">DUF7869 domain-containing protein</fullName>
    </recommendedName>
</protein>
<reference evidence="3 4" key="1">
    <citation type="submission" date="2024-09" db="EMBL/GenBank/DDBJ databases">
        <title>Chromosome-scale assembly of Riccia sorocarpa.</title>
        <authorList>
            <person name="Paukszto L."/>
        </authorList>
    </citation>
    <scope>NUCLEOTIDE SEQUENCE [LARGE SCALE GENOMIC DNA]</scope>
    <source>
        <strain evidence="3">LP-2024</strain>
        <tissue evidence="3">Aerial parts of the thallus</tissue>
    </source>
</reference>
<evidence type="ECO:0000259" key="2">
    <source>
        <dbReference type="Pfam" id="PF25273"/>
    </source>
</evidence>
<name>A0ABD3I1D3_9MARC</name>
<evidence type="ECO:0000313" key="3">
    <source>
        <dbReference type="EMBL" id="KAL3697545.1"/>
    </source>
</evidence>
<gene>
    <name evidence="3" type="ORF">R1sor_011621</name>
</gene>
<proteinExistence type="predicted"/>
<dbReference type="InterPro" id="IPR057191">
    <property type="entry name" value="DUF7869"/>
</dbReference>
<keyword evidence="4" id="KW-1185">Reference proteome</keyword>